<protein>
    <submittedName>
        <fullName evidence="1">Uncharacterized protein</fullName>
    </submittedName>
</protein>
<sequence>MKKWGHHDRDEGAMSNPAHQHYEDCPLQVLKEEREEEDEEEHEKEGEEQREKECEEQRDEEHDENVDQPCTVDTCHFPMNRLCTGEYLLRLGITRLVIYVGPEDDWANVIFPRDEVAEQFESGYHFELPPWEGTLWEIRNNVEPDDPSTFPRMDGQDWLNGADT</sequence>
<accession>A0ACC3AFM7</accession>
<comment type="caution">
    <text evidence="1">The sequence shown here is derived from an EMBL/GenBank/DDBJ whole genome shotgun (WGS) entry which is preliminary data.</text>
</comment>
<dbReference type="EMBL" id="JAPDRQ010000027">
    <property type="protein sequence ID" value="KAJ9660937.1"/>
    <property type="molecule type" value="Genomic_DNA"/>
</dbReference>
<gene>
    <name evidence="1" type="ORF">H2198_002282</name>
</gene>
<organism evidence="1 2">
    <name type="scientific">Neophaeococcomyces mojaviensis</name>
    <dbReference type="NCBI Taxonomy" id="3383035"/>
    <lineage>
        <taxon>Eukaryota</taxon>
        <taxon>Fungi</taxon>
        <taxon>Dikarya</taxon>
        <taxon>Ascomycota</taxon>
        <taxon>Pezizomycotina</taxon>
        <taxon>Eurotiomycetes</taxon>
        <taxon>Chaetothyriomycetidae</taxon>
        <taxon>Chaetothyriales</taxon>
        <taxon>Chaetothyriales incertae sedis</taxon>
        <taxon>Neophaeococcomyces</taxon>
    </lineage>
</organism>
<reference evidence="1" key="1">
    <citation type="submission" date="2022-10" db="EMBL/GenBank/DDBJ databases">
        <title>Culturing micro-colonial fungi from biological soil crusts in the Mojave desert and describing Neophaeococcomyces mojavensis, and introducing the new genera and species Taxawa tesnikishii.</title>
        <authorList>
            <person name="Kurbessoian T."/>
            <person name="Stajich J.E."/>
        </authorList>
    </citation>
    <scope>NUCLEOTIDE SEQUENCE</scope>
    <source>
        <strain evidence="1">JES_112</strain>
    </source>
</reference>
<evidence type="ECO:0000313" key="1">
    <source>
        <dbReference type="EMBL" id="KAJ9660937.1"/>
    </source>
</evidence>
<keyword evidence="2" id="KW-1185">Reference proteome</keyword>
<dbReference type="Proteomes" id="UP001172386">
    <property type="component" value="Unassembled WGS sequence"/>
</dbReference>
<evidence type="ECO:0000313" key="2">
    <source>
        <dbReference type="Proteomes" id="UP001172386"/>
    </source>
</evidence>
<proteinExistence type="predicted"/>
<name>A0ACC3AFM7_9EURO</name>